<evidence type="ECO:0000256" key="5">
    <source>
        <dbReference type="ARBA" id="ARBA00022801"/>
    </source>
</evidence>
<dbReference type="HAMAP" id="MF_00265">
    <property type="entry name" value="VapC_Nob1"/>
    <property type="match status" value="1"/>
</dbReference>
<reference evidence="10 11" key="1">
    <citation type="submission" date="2020-04" db="EMBL/GenBank/DDBJ databases">
        <authorList>
            <person name="De Canck E."/>
        </authorList>
    </citation>
    <scope>NUCLEOTIDE SEQUENCE [LARGE SCALE GENOMIC DNA]</scope>
    <source>
        <strain evidence="10 11">LMG 28614</strain>
    </source>
</reference>
<evidence type="ECO:0000256" key="4">
    <source>
        <dbReference type="ARBA" id="ARBA00022723"/>
    </source>
</evidence>
<dbReference type="Gene3D" id="3.40.50.1010">
    <property type="entry name" value="5'-nuclease"/>
    <property type="match status" value="1"/>
</dbReference>
<dbReference type="GO" id="GO:0000287">
    <property type="term" value="F:magnesium ion binding"/>
    <property type="evidence" value="ECO:0007669"/>
    <property type="project" value="UniProtKB-UniRule"/>
</dbReference>
<dbReference type="Proteomes" id="UP000494365">
    <property type="component" value="Unassembled WGS sequence"/>
</dbReference>
<protein>
    <recommendedName>
        <fullName evidence="8">Ribonuclease VapC</fullName>
        <shortName evidence="8">RNase VapC</shortName>
        <ecNumber evidence="8">3.1.-.-</ecNumber>
    </recommendedName>
    <alternativeName>
        <fullName evidence="8">Toxin VapC</fullName>
    </alternativeName>
</protein>
<dbReference type="EC" id="3.1.-.-" evidence="8"/>
<keyword evidence="4 8" id="KW-0479">Metal-binding</keyword>
<feature type="binding site" evidence="8">
    <location>
        <position position="104"/>
    </location>
    <ligand>
        <name>Mg(2+)</name>
        <dbReference type="ChEBI" id="CHEBI:18420"/>
    </ligand>
</feature>
<dbReference type="EMBL" id="CADIKK010000020">
    <property type="protein sequence ID" value="CAB3796013.1"/>
    <property type="molecule type" value="Genomic_DNA"/>
</dbReference>
<gene>
    <name evidence="10" type="primary">fitB</name>
    <name evidence="8" type="synonym">vapC</name>
    <name evidence="10" type="ORF">LMG28614_04277</name>
</gene>
<evidence type="ECO:0000259" key="9">
    <source>
        <dbReference type="Pfam" id="PF01850"/>
    </source>
</evidence>
<keyword evidence="2 8" id="KW-1277">Toxin-antitoxin system</keyword>
<dbReference type="GO" id="GO:0004540">
    <property type="term" value="F:RNA nuclease activity"/>
    <property type="evidence" value="ECO:0007669"/>
    <property type="project" value="InterPro"/>
</dbReference>
<comment type="function">
    <text evidence="8">Toxic component of a toxin-antitoxin (TA) system. An RNase.</text>
</comment>
<dbReference type="PANTHER" id="PTHR33653:SF1">
    <property type="entry name" value="RIBONUCLEASE VAPC2"/>
    <property type="match status" value="1"/>
</dbReference>
<dbReference type="RefSeq" id="WP_175151393.1">
    <property type="nucleotide sequence ID" value="NZ_CADIKK010000020.1"/>
</dbReference>
<keyword evidence="11" id="KW-1185">Reference proteome</keyword>
<name>A0A6S7D4R1_9BURK</name>
<dbReference type="GO" id="GO:0090729">
    <property type="term" value="F:toxin activity"/>
    <property type="evidence" value="ECO:0007669"/>
    <property type="project" value="UniProtKB-KW"/>
</dbReference>
<keyword evidence="8" id="KW-0800">Toxin</keyword>
<feature type="binding site" evidence="8">
    <location>
        <position position="5"/>
    </location>
    <ligand>
        <name>Mg(2+)</name>
        <dbReference type="ChEBI" id="CHEBI:18420"/>
    </ligand>
</feature>
<dbReference type="InterPro" id="IPR029060">
    <property type="entry name" value="PIN-like_dom_sf"/>
</dbReference>
<comment type="similarity">
    <text evidence="7 8">Belongs to the PINc/VapC protein family.</text>
</comment>
<dbReference type="InterPro" id="IPR022907">
    <property type="entry name" value="VapC_family"/>
</dbReference>
<accession>A0A6S7D4R1</accession>
<evidence type="ECO:0000256" key="8">
    <source>
        <dbReference type="HAMAP-Rule" id="MF_00265"/>
    </source>
</evidence>
<dbReference type="SUPFAM" id="SSF88723">
    <property type="entry name" value="PIN domain-like"/>
    <property type="match status" value="1"/>
</dbReference>
<dbReference type="AlphaFoldDB" id="A0A6S7D4R1"/>
<sequence>MYLIDTNVICEARKRDRANSGVRKFFRQAAKSDAEIYVSVVTVGELRRGVELVRHRGDAAQANLLETWLQTILVEYAQNILPIDEDVGQVWGRLRVPHPEHILDKLIAATALIHDLAVVTRNVDDFSGTGVRLLNPFE</sequence>
<organism evidence="10 11">
    <name type="scientific">Paraburkholderia ultramafica</name>
    <dbReference type="NCBI Taxonomy" id="1544867"/>
    <lineage>
        <taxon>Bacteria</taxon>
        <taxon>Pseudomonadati</taxon>
        <taxon>Pseudomonadota</taxon>
        <taxon>Betaproteobacteria</taxon>
        <taxon>Burkholderiales</taxon>
        <taxon>Burkholderiaceae</taxon>
        <taxon>Paraburkholderia</taxon>
    </lineage>
</organism>
<dbReference type="InterPro" id="IPR050556">
    <property type="entry name" value="Type_II_TA_system_RNase"/>
</dbReference>
<keyword evidence="6 8" id="KW-0460">Magnesium</keyword>
<dbReference type="PANTHER" id="PTHR33653">
    <property type="entry name" value="RIBONUCLEASE VAPC2"/>
    <property type="match status" value="1"/>
</dbReference>
<evidence type="ECO:0000313" key="10">
    <source>
        <dbReference type="EMBL" id="CAB3796013.1"/>
    </source>
</evidence>
<proteinExistence type="inferred from homology"/>
<feature type="domain" description="PIN" evidence="9">
    <location>
        <begin position="2"/>
        <end position="126"/>
    </location>
</feature>
<evidence type="ECO:0000256" key="2">
    <source>
        <dbReference type="ARBA" id="ARBA00022649"/>
    </source>
</evidence>
<evidence type="ECO:0000256" key="6">
    <source>
        <dbReference type="ARBA" id="ARBA00022842"/>
    </source>
</evidence>
<dbReference type="Pfam" id="PF01850">
    <property type="entry name" value="PIN"/>
    <property type="match status" value="1"/>
</dbReference>
<dbReference type="InterPro" id="IPR002716">
    <property type="entry name" value="PIN_dom"/>
</dbReference>
<dbReference type="GO" id="GO:0016787">
    <property type="term" value="F:hydrolase activity"/>
    <property type="evidence" value="ECO:0007669"/>
    <property type="project" value="UniProtKB-KW"/>
</dbReference>
<evidence type="ECO:0000256" key="1">
    <source>
        <dbReference type="ARBA" id="ARBA00001946"/>
    </source>
</evidence>
<evidence type="ECO:0000313" key="11">
    <source>
        <dbReference type="Proteomes" id="UP000494365"/>
    </source>
</evidence>
<keyword evidence="3 8" id="KW-0540">Nuclease</keyword>
<evidence type="ECO:0000256" key="7">
    <source>
        <dbReference type="ARBA" id="ARBA00038093"/>
    </source>
</evidence>
<keyword evidence="5 8" id="KW-0378">Hydrolase</keyword>
<dbReference type="CDD" id="cd18746">
    <property type="entry name" value="PIN_VapC4-5_FitB-like"/>
    <property type="match status" value="1"/>
</dbReference>
<evidence type="ECO:0000256" key="3">
    <source>
        <dbReference type="ARBA" id="ARBA00022722"/>
    </source>
</evidence>
<comment type="cofactor">
    <cofactor evidence="1 8">
        <name>Mg(2+)</name>
        <dbReference type="ChEBI" id="CHEBI:18420"/>
    </cofactor>
</comment>